<dbReference type="AlphaFoldDB" id="A0A5J6HJ07"/>
<dbReference type="PANTHER" id="PTHR35525">
    <property type="entry name" value="BLL6575 PROTEIN"/>
    <property type="match status" value="1"/>
</dbReference>
<dbReference type="EMBL" id="CP023695">
    <property type="protein sequence ID" value="QEV18350.1"/>
    <property type="molecule type" value="Genomic_DNA"/>
</dbReference>
<proteinExistence type="predicted"/>
<evidence type="ECO:0000259" key="1">
    <source>
        <dbReference type="Pfam" id="PF11706"/>
    </source>
</evidence>
<evidence type="ECO:0000313" key="3">
    <source>
        <dbReference type="Proteomes" id="UP000326553"/>
    </source>
</evidence>
<dbReference type="InterPro" id="IPR021005">
    <property type="entry name" value="Znf_CGNR"/>
</dbReference>
<dbReference type="SUPFAM" id="SSF160904">
    <property type="entry name" value="Jann2411-like"/>
    <property type="match status" value="1"/>
</dbReference>
<evidence type="ECO:0000313" key="2">
    <source>
        <dbReference type="EMBL" id="QEV18350.1"/>
    </source>
</evidence>
<dbReference type="Pfam" id="PF07336">
    <property type="entry name" value="ABATE"/>
    <property type="match status" value="1"/>
</dbReference>
<feature type="domain" description="Zinc finger CGNR" evidence="1">
    <location>
        <begin position="148"/>
        <end position="189"/>
    </location>
</feature>
<sequence>MALGTAPAPYELRFDSGRSCLDLVATRHPVERLDSVTRLRAWLVGAGLVPTGASLPGAGPPWLTAFLELRSAIEQLVLGEIEGAPADGALERVNTLAAPAPPAPCAVRTADGTLARALREAPECAALVACVARDAVDLLTDPAARALLRQCAGDNCPIVYLDTSRGHRRRWCSSEVCGNRERVARHRRRAALART</sequence>
<dbReference type="OrthoDB" id="123307at2"/>
<keyword evidence="3" id="KW-1185">Reference proteome</keyword>
<dbReference type="Proteomes" id="UP000326553">
    <property type="component" value="Chromosome"/>
</dbReference>
<dbReference type="RefSeq" id="WP_150476900.1">
    <property type="nucleotide sequence ID" value="NZ_CP023695.1"/>
</dbReference>
<protein>
    <recommendedName>
        <fullName evidence="1">Zinc finger CGNR domain-containing protein</fullName>
    </recommendedName>
</protein>
<dbReference type="InterPro" id="IPR023286">
    <property type="entry name" value="ABATE_dom_sf"/>
</dbReference>
<dbReference type="Pfam" id="PF11706">
    <property type="entry name" value="zf-CGNR"/>
    <property type="match status" value="1"/>
</dbReference>
<organism evidence="2 3">
    <name type="scientific">Streptomyces alboniger</name>
    <dbReference type="NCBI Taxonomy" id="132473"/>
    <lineage>
        <taxon>Bacteria</taxon>
        <taxon>Bacillati</taxon>
        <taxon>Actinomycetota</taxon>
        <taxon>Actinomycetes</taxon>
        <taxon>Kitasatosporales</taxon>
        <taxon>Streptomycetaceae</taxon>
        <taxon>Streptomyces</taxon>
        <taxon>Streptomyces aurantiacus group</taxon>
    </lineage>
</organism>
<dbReference type="KEGG" id="salw:CP975_13350"/>
<dbReference type="Gene3D" id="1.10.3300.10">
    <property type="entry name" value="Jann2411-like domain"/>
    <property type="match status" value="1"/>
</dbReference>
<name>A0A5J6HJ07_STRAD</name>
<accession>A0A5J6HJ07</accession>
<dbReference type="PANTHER" id="PTHR35525:SF3">
    <property type="entry name" value="BLL6575 PROTEIN"/>
    <property type="match status" value="1"/>
</dbReference>
<dbReference type="InterPro" id="IPR010852">
    <property type="entry name" value="ABATE"/>
</dbReference>
<reference evidence="2 3" key="1">
    <citation type="submission" date="2017-09" db="EMBL/GenBank/DDBJ databases">
        <authorList>
            <person name="Lee N."/>
            <person name="Cho B.-K."/>
        </authorList>
    </citation>
    <scope>NUCLEOTIDE SEQUENCE [LARGE SCALE GENOMIC DNA]</scope>
    <source>
        <strain evidence="2 3">ATCC 12461</strain>
    </source>
</reference>
<gene>
    <name evidence="2" type="ORF">CP975_13350</name>
</gene>